<keyword evidence="1" id="KW-0547">Nucleotide-binding</keyword>
<protein>
    <submittedName>
        <fullName evidence="5">AAA family ATPase</fullName>
    </submittedName>
</protein>
<dbReference type="Gene3D" id="3.40.50.300">
    <property type="entry name" value="P-loop containing nucleotide triphosphate hydrolases"/>
    <property type="match status" value="1"/>
</dbReference>
<feature type="region of interest" description="Disordered" evidence="3">
    <location>
        <begin position="764"/>
        <end position="810"/>
    </location>
</feature>
<dbReference type="RefSeq" id="WP_390319693.1">
    <property type="nucleotide sequence ID" value="NZ_JBHSPB010000017.1"/>
</dbReference>
<dbReference type="CDD" id="cd06170">
    <property type="entry name" value="LuxR_C_like"/>
    <property type="match status" value="1"/>
</dbReference>
<dbReference type="PRINTS" id="PR00038">
    <property type="entry name" value="HTHLUXR"/>
</dbReference>
<evidence type="ECO:0000256" key="2">
    <source>
        <dbReference type="ARBA" id="ARBA00022840"/>
    </source>
</evidence>
<name>A0ABW0Z3Z7_9ACTN</name>
<evidence type="ECO:0000256" key="3">
    <source>
        <dbReference type="SAM" id="MobiDB-lite"/>
    </source>
</evidence>
<evidence type="ECO:0000259" key="4">
    <source>
        <dbReference type="PROSITE" id="PS50043"/>
    </source>
</evidence>
<dbReference type="SMART" id="SM00421">
    <property type="entry name" value="HTH_LUXR"/>
    <property type="match status" value="1"/>
</dbReference>
<evidence type="ECO:0000256" key="1">
    <source>
        <dbReference type="ARBA" id="ARBA00022741"/>
    </source>
</evidence>
<comment type="caution">
    <text evidence="5">The sequence shown here is derived from an EMBL/GenBank/DDBJ whole genome shotgun (WGS) entry which is preliminary data.</text>
</comment>
<reference evidence="6" key="1">
    <citation type="journal article" date="2019" name="Int. J. Syst. Evol. Microbiol.">
        <title>The Global Catalogue of Microorganisms (GCM) 10K type strain sequencing project: providing services to taxonomists for standard genome sequencing and annotation.</title>
        <authorList>
            <consortium name="The Broad Institute Genomics Platform"/>
            <consortium name="The Broad Institute Genome Sequencing Center for Infectious Disease"/>
            <person name="Wu L."/>
            <person name="Ma J."/>
        </authorList>
    </citation>
    <scope>NUCLEOTIDE SEQUENCE [LARGE SCALE GENOMIC DNA]</scope>
    <source>
        <strain evidence="6">CGMCC 4.7304</strain>
    </source>
</reference>
<dbReference type="EMBL" id="JBHSPB010000017">
    <property type="protein sequence ID" value="MFC5723461.1"/>
    <property type="molecule type" value="Genomic_DNA"/>
</dbReference>
<dbReference type="Gene3D" id="1.25.40.10">
    <property type="entry name" value="Tetratricopeptide repeat domain"/>
    <property type="match status" value="1"/>
</dbReference>
<dbReference type="InterPro" id="IPR011990">
    <property type="entry name" value="TPR-like_helical_dom_sf"/>
</dbReference>
<evidence type="ECO:0000313" key="5">
    <source>
        <dbReference type="EMBL" id="MFC5723461.1"/>
    </source>
</evidence>
<dbReference type="InterPro" id="IPR036388">
    <property type="entry name" value="WH-like_DNA-bd_sf"/>
</dbReference>
<dbReference type="PROSITE" id="PS50043">
    <property type="entry name" value="HTH_LUXR_2"/>
    <property type="match status" value="1"/>
</dbReference>
<organism evidence="5 6">
    <name type="scientific">Streptomyces gamaensis</name>
    <dbReference type="NCBI Taxonomy" id="1763542"/>
    <lineage>
        <taxon>Bacteria</taxon>
        <taxon>Bacillati</taxon>
        <taxon>Actinomycetota</taxon>
        <taxon>Actinomycetes</taxon>
        <taxon>Kitasatosporales</taxon>
        <taxon>Streptomycetaceae</taxon>
        <taxon>Streptomyces</taxon>
    </lineage>
</organism>
<dbReference type="Pfam" id="PF00196">
    <property type="entry name" value="GerE"/>
    <property type="match status" value="1"/>
</dbReference>
<feature type="domain" description="HTH luxR-type" evidence="4">
    <location>
        <begin position="803"/>
        <end position="868"/>
    </location>
</feature>
<dbReference type="Proteomes" id="UP001596083">
    <property type="component" value="Unassembled WGS sequence"/>
</dbReference>
<dbReference type="InterPro" id="IPR016032">
    <property type="entry name" value="Sig_transdc_resp-reg_C-effctor"/>
</dbReference>
<dbReference type="InterPro" id="IPR000792">
    <property type="entry name" value="Tscrpt_reg_LuxR_C"/>
</dbReference>
<gene>
    <name evidence="5" type="ORF">ACFP1Z_25175</name>
</gene>
<sequence length="888" mass="93189">MPNGTAGEDAGQWPPDTGRPGARAPFAERERETALLDRLLGQLADGRSALVRIHGTPGTGRSTLLDKACALADTAGIRVAAAHASYGERDLPHGVVAQLHAAVGPLTTGTVRSGTPLELARLFLASARRRPLLIAVDDIQWADEHSWQWLRALARRLTDAPVLLLATRNDAVPPGPAQRLELSPLVDEDRVTEHTLTLGPLSPAGVAEALSHRYGQPVDAGFAAAAAEATGGNPAVLAALVARCARARRPPAAGAREHLAAYAADAVRERTLRTVAVLPVELLDVLRVVAACGPDCTEDTVRYLAELRTTGARRALELLAGTGLLTGGEQQAFRDPAAAGVVLAGLSTERREELCARAAEYAHRRGAPDQTVARLLLASRAVGSAWAVAVLRAEAARRRAAGEARDAERLLQRALREPMPPARRVRVLVELGAVALPADPEAADRHLRRALRTHAGASAGPAWVRAAELLVVRGDAVSAQPLIALLLDRSTPAPADRAALRALYWLAEHSQQGTAHELDRPDTAGLPAEPADPAQAGAAAWRAALLGDAVDRTRRLARTALTGLPGDTAPPTAQLAACHALVLCGDTREARDGAEAVLLRAEADGARPLAGLAHVVLALAHLHEGRAEAAAHALEHSRRAMPEHLWHPLLAPAFAALRALVHLASGAVDAAAAVLAERGAGQETGLARAFWLYARGRVLLARREDAAALADLQECGRLLLARQVLNPALLPWRSAAAEALHRLGDTEAAEHLTAEEGRLTRAWGAAPGHRHGGADAGRPPAPVRPAGPRRRGPRPAPAEPPARGATPGELTDAELRVARLAARGLANRAIAAELAVTLRTVELHLTKTYRKLGIPGRAGLTAALGPLKESADDPPARPHSRPSARPAP</sequence>
<dbReference type="SUPFAM" id="SSF52540">
    <property type="entry name" value="P-loop containing nucleoside triphosphate hydrolases"/>
    <property type="match status" value="1"/>
</dbReference>
<evidence type="ECO:0000313" key="6">
    <source>
        <dbReference type="Proteomes" id="UP001596083"/>
    </source>
</evidence>
<dbReference type="InterPro" id="IPR041664">
    <property type="entry name" value="AAA_16"/>
</dbReference>
<feature type="region of interest" description="Disordered" evidence="3">
    <location>
        <begin position="863"/>
        <end position="888"/>
    </location>
</feature>
<dbReference type="InterPro" id="IPR027417">
    <property type="entry name" value="P-loop_NTPase"/>
</dbReference>
<keyword evidence="6" id="KW-1185">Reference proteome</keyword>
<proteinExistence type="predicted"/>
<keyword evidence="2" id="KW-0067">ATP-binding</keyword>
<dbReference type="PANTHER" id="PTHR16305">
    <property type="entry name" value="TESTICULAR SOLUBLE ADENYLYL CYCLASE"/>
    <property type="match status" value="1"/>
</dbReference>
<dbReference type="Gene3D" id="1.10.10.10">
    <property type="entry name" value="Winged helix-like DNA-binding domain superfamily/Winged helix DNA-binding domain"/>
    <property type="match status" value="1"/>
</dbReference>
<accession>A0ABW0Z3Z7</accession>
<dbReference type="PANTHER" id="PTHR16305:SF35">
    <property type="entry name" value="TRANSCRIPTIONAL ACTIVATOR DOMAIN"/>
    <property type="match status" value="1"/>
</dbReference>
<feature type="region of interest" description="Disordered" evidence="3">
    <location>
        <begin position="1"/>
        <end position="26"/>
    </location>
</feature>
<dbReference type="Pfam" id="PF13191">
    <property type="entry name" value="AAA_16"/>
    <property type="match status" value="1"/>
</dbReference>
<dbReference type="SUPFAM" id="SSF46894">
    <property type="entry name" value="C-terminal effector domain of the bipartite response regulators"/>
    <property type="match status" value="1"/>
</dbReference>